<feature type="region of interest" description="Disordered" evidence="1">
    <location>
        <begin position="461"/>
        <end position="545"/>
    </location>
</feature>
<dbReference type="GO" id="GO:0019867">
    <property type="term" value="C:outer membrane"/>
    <property type="evidence" value="ECO:0007669"/>
    <property type="project" value="InterPro"/>
</dbReference>
<evidence type="ECO:0000313" key="3">
    <source>
        <dbReference type="EMBL" id="KAF2005250.1"/>
    </source>
</evidence>
<feature type="compositionally biased region" description="Polar residues" evidence="1">
    <location>
        <begin position="271"/>
        <end position="289"/>
    </location>
</feature>
<protein>
    <recommendedName>
        <fullName evidence="2">Glycine zipper 2TM domain-containing protein</fullName>
    </recommendedName>
</protein>
<feature type="compositionally biased region" description="Basic residues" evidence="1">
    <location>
        <begin position="484"/>
        <end position="493"/>
    </location>
</feature>
<evidence type="ECO:0000256" key="1">
    <source>
        <dbReference type="SAM" id="MobiDB-lite"/>
    </source>
</evidence>
<evidence type="ECO:0000259" key="2">
    <source>
        <dbReference type="Pfam" id="PF05433"/>
    </source>
</evidence>
<gene>
    <name evidence="3" type="ORF">P154DRAFT_530904</name>
</gene>
<feature type="compositionally biased region" description="Basic residues" evidence="1">
    <location>
        <begin position="89"/>
        <end position="98"/>
    </location>
</feature>
<dbReference type="Pfam" id="PF05433">
    <property type="entry name" value="Rick_17kDa_Anti"/>
    <property type="match status" value="1"/>
</dbReference>
<sequence length="545" mass="60082">MSLLAYAAIDKLATTNTIDRVLEKIPGGFFTPEERKKARKKASAVRHKSEDRYYERGRRRSHRDHSPPSDSTDESTYDDTDHENEYRNKKNKKNRYSSRAKSLGRSISRSLSRGRHRDRERSSGSGLDGEMDRSDNQPRFPPPPSAEYRPYNPADYASPPPGATGAGAYSSNYYDDRRTASARPDYGYPSQVNTAFRSPSATLASPPPLLSPDSIPLPPGHRPSASPFSPNLSAFNSPPPFSTPPARGSPLHVSFAPSHDPPLATLLHRPATNTLQPQGGQPVSSTAQRYTPGAGYSPSPTHGSFPPPNPGYGSYNPADFASPNQARIAPGNTYPSPPPFYRQQSRSQPSLPQYPPPDNTLTYYDAPSRHDSSASHLRHGDDKHHSQRTRSAGQNGRSRSRVTDRIRDRFEGMDLHDKGLAASVGGALAGGFAGNAVGHGTLSTLAGAAIGAFGGRELEKRYEKKKTASRSTGGDSRRGEKSRSRSRRRSSRSRARDYSTSPSPDRRDRYDRGYNDKFSDSDSDGHHRAARKRRSSRRRRDDDER</sequence>
<feature type="compositionally biased region" description="Acidic residues" evidence="1">
    <location>
        <begin position="71"/>
        <end position="82"/>
    </location>
</feature>
<dbReference type="PANTHER" id="PTHR37014:SF9">
    <property type="entry name" value="CONSERVED HISTIDINE-RICH PROTEIN (AFU_ORTHOLOGUE AFUA_1G11910)"/>
    <property type="match status" value="1"/>
</dbReference>
<feature type="compositionally biased region" description="Basic residues" evidence="1">
    <location>
        <begin position="37"/>
        <end position="46"/>
    </location>
</feature>
<feature type="compositionally biased region" description="Basic and acidic residues" evidence="1">
    <location>
        <begin position="504"/>
        <end position="527"/>
    </location>
</feature>
<dbReference type="Proteomes" id="UP000799779">
    <property type="component" value="Unassembled WGS sequence"/>
</dbReference>
<feature type="compositionally biased region" description="Low complexity" evidence="1">
    <location>
        <begin position="341"/>
        <end position="351"/>
    </location>
</feature>
<keyword evidence="4" id="KW-1185">Reference proteome</keyword>
<reference evidence="3" key="1">
    <citation type="journal article" date="2020" name="Stud. Mycol.">
        <title>101 Dothideomycetes genomes: a test case for predicting lifestyles and emergence of pathogens.</title>
        <authorList>
            <person name="Haridas S."/>
            <person name="Albert R."/>
            <person name="Binder M."/>
            <person name="Bloem J."/>
            <person name="Labutti K."/>
            <person name="Salamov A."/>
            <person name="Andreopoulos B."/>
            <person name="Baker S."/>
            <person name="Barry K."/>
            <person name="Bills G."/>
            <person name="Bluhm B."/>
            <person name="Cannon C."/>
            <person name="Castanera R."/>
            <person name="Culley D."/>
            <person name="Daum C."/>
            <person name="Ezra D."/>
            <person name="Gonzalez J."/>
            <person name="Henrissat B."/>
            <person name="Kuo A."/>
            <person name="Liang C."/>
            <person name="Lipzen A."/>
            <person name="Lutzoni F."/>
            <person name="Magnuson J."/>
            <person name="Mondo S."/>
            <person name="Nolan M."/>
            <person name="Ohm R."/>
            <person name="Pangilinan J."/>
            <person name="Park H.-J."/>
            <person name="Ramirez L."/>
            <person name="Alfaro M."/>
            <person name="Sun H."/>
            <person name="Tritt A."/>
            <person name="Yoshinaga Y."/>
            <person name="Zwiers L.-H."/>
            <person name="Turgeon B."/>
            <person name="Goodwin S."/>
            <person name="Spatafora J."/>
            <person name="Crous P."/>
            <person name="Grigoriev I."/>
        </authorList>
    </citation>
    <scope>NUCLEOTIDE SEQUENCE</scope>
    <source>
        <strain evidence="3">CBS 123094</strain>
    </source>
</reference>
<feature type="compositionally biased region" description="Polar residues" evidence="1">
    <location>
        <begin position="226"/>
        <end position="236"/>
    </location>
</feature>
<dbReference type="InterPro" id="IPR008816">
    <property type="entry name" value="Gly_zipper_2TM_dom"/>
</dbReference>
<dbReference type="EMBL" id="ML977564">
    <property type="protein sequence ID" value="KAF2005250.1"/>
    <property type="molecule type" value="Genomic_DNA"/>
</dbReference>
<feature type="compositionally biased region" description="Basic and acidic residues" evidence="1">
    <location>
        <begin position="47"/>
        <end position="56"/>
    </location>
</feature>
<accession>A0A6A5WTU1</accession>
<proteinExistence type="predicted"/>
<feature type="domain" description="Glycine zipper 2TM" evidence="2">
    <location>
        <begin position="423"/>
        <end position="457"/>
    </location>
</feature>
<name>A0A6A5WTU1_9PLEO</name>
<dbReference type="PANTHER" id="PTHR37014">
    <property type="entry name" value="EXPRESSION LETHALITY PROTEIN HEL10, PUTATIVE (AFU_ORTHOLOGUE AFUA_1G06580)-RELATED"/>
    <property type="match status" value="1"/>
</dbReference>
<feature type="compositionally biased region" description="Pro residues" evidence="1">
    <location>
        <begin position="205"/>
        <end position="221"/>
    </location>
</feature>
<feature type="region of interest" description="Disordered" evidence="1">
    <location>
        <begin position="31"/>
        <end position="404"/>
    </location>
</feature>
<evidence type="ECO:0000313" key="4">
    <source>
        <dbReference type="Proteomes" id="UP000799779"/>
    </source>
</evidence>
<feature type="compositionally biased region" description="Basic residues" evidence="1">
    <location>
        <begin position="528"/>
        <end position="538"/>
    </location>
</feature>
<feature type="compositionally biased region" description="Basic and acidic residues" evidence="1">
    <location>
        <begin position="367"/>
        <end position="384"/>
    </location>
</feature>
<dbReference type="OrthoDB" id="3800349at2759"/>
<dbReference type="AlphaFoldDB" id="A0A6A5WTU1"/>
<organism evidence="3 4">
    <name type="scientific">Amniculicola lignicola CBS 123094</name>
    <dbReference type="NCBI Taxonomy" id="1392246"/>
    <lineage>
        <taxon>Eukaryota</taxon>
        <taxon>Fungi</taxon>
        <taxon>Dikarya</taxon>
        <taxon>Ascomycota</taxon>
        <taxon>Pezizomycotina</taxon>
        <taxon>Dothideomycetes</taxon>
        <taxon>Pleosporomycetidae</taxon>
        <taxon>Pleosporales</taxon>
        <taxon>Amniculicolaceae</taxon>
        <taxon>Amniculicola</taxon>
    </lineage>
</organism>